<evidence type="ECO:0000313" key="4">
    <source>
        <dbReference type="Proteomes" id="UP001497482"/>
    </source>
</evidence>
<sequence>MDASRKDVESCAALHKHTRGSRLTLLLVALQTLVLSGCLLTGLCVYWSRHDPRPGTSSETTSGTSSPTPELRDDVHIQFFPISDVLGNSTLKFEHVLHRKQMDLINGSHIFVHCDGPYVVHMYVCFKSTEGQANGTLQLGVADSEHPHCTFPLQTHQQQEVCRGLHGITYLRAKNDASLKLVSTHNFRIKNITVGFNYLLGSRCEY</sequence>
<dbReference type="Gene3D" id="2.60.120.40">
    <property type="match status" value="1"/>
</dbReference>
<keyword evidence="2" id="KW-0472">Membrane</keyword>
<proteinExistence type="predicted"/>
<organism evidence="3 4">
    <name type="scientific">Knipowitschia caucasica</name>
    <name type="common">Caucasian dwarf goby</name>
    <name type="synonym">Pomatoschistus caucasicus</name>
    <dbReference type="NCBI Taxonomy" id="637954"/>
    <lineage>
        <taxon>Eukaryota</taxon>
        <taxon>Metazoa</taxon>
        <taxon>Chordata</taxon>
        <taxon>Craniata</taxon>
        <taxon>Vertebrata</taxon>
        <taxon>Euteleostomi</taxon>
        <taxon>Actinopterygii</taxon>
        <taxon>Neopterygii</taxon>
        <taxon>Teleostei</taxon>
        <taxon>Neoteleostei</taxon>
        <taxon>Acanthomorphata</taxon>
        <taxon>Gobiaria</taxon>
        <taxon>Gobiiformes</taxon>
        <taxon>Gobioidei</taxon>
        <taxon>Gobiidae</taxon>
        <taxon>Gobiinae</taxon>
        <taxon>Knipowitschia</taxon>
    </lineage>
</organism>
<evidence type="ECO:0008006" key="5">
    <source>
        <dbReference type="Google" id="ProtNLM"/>
    </source>
</evidence>
<dbReference type="AlphaFoldDB" id="A0AAV2KTD3"/>
<keyword evidence="2" id="KW-0812">Transmembrane</keyword>
<feature type="compositionally biased region" description="Low complexity" evidence="1">
    <location>
        <begin position="54"/>
        <end position="69"/>
    </location>
</feature>
<feature type="transmembrane region" description="Helical" evidence="2">
    <location>
        <begin position="23"/>
        <end position="48"/>
    </location>
</feature>
<dbReference type="EMBL" id="OZ035824">
    <property type="protein sequence ID" value="CAL1592889.1"/>
    <property type="molecule type" value="Genomic_DNA"/>
</dbReference>
<evidence type="ECO:0000256" key="1">
    <source>
        <dbReference type="SAM" id="MobiDB-lite"/>
    </source>
</evidence>
<name>A0AAV2KTD3_KNICA</name>
<dbReference type="InterPro" id="IPR008983">
    <property type="entry name" value="Tumour_necrosis_fac-like_dom"/>
</dbReference>
<evidence type="ECO:0000256" key="2">
    <source>
        <dbReference type="SAM" id="Phobius"/>
    </source>
</evidence>
<dbReference type="Proteomes" id="UP001497482">
    <property type="component" value="Chromosome 2"/>
</dbReference>
<gene>
    <name evidence="3" type="ORF">KC01_LOCUS22077</name>
</gene>
<keyword evidence="2" id="KW-1133">Transmembrane helix</keyword>
<reference evidence="3 4" key="1">
    <citation type="submission" date="2024-04" db="EMBL/GenBank/DDBJ databases">
        <authorList>
            <person name="Waldvogel A.-M."/>
            <person name="Schoenle A."/>
        </authorList>
    </citation>
    <scope>NUCLEOTIDE SEQUENCE [LARGE SCALE GENOMIC DNA]</scope>
</reference>
<protein>
    <recommendedName>
        <fullName evidence="5">TNF family profile domain-containing protein</fullName>
    </recommendedName>
</protein>
<feature type="region of interest" description="Disordered" evidence="1">
    <location>
        <begin position="52"/>
        <end position="71"/>
    </location>
</feature>
<keyword evidence="4" id="KW-1185">Reference proteome</keyword>
<accession>A0AAV2KTD3</accession>
<evidence type="ECO:0000313" key="3">
    <source>
        <dbReference type="EMBL" id="CAL1592889.1"/>
    </source>
</evidence>